<protein>
    <submittedName>
        <fullName evidence="1">Uncharacterized protein</fullName>
    </submittedName>
</protein>
<dbReference type="AlphaFoldDB" id="X1H3R6"/>
<organism evidence="1">
    <name type="scientific">marine sediment metagenome</name>
    <dbReference type="NCBI Taxonomy" id="412755"/>
    <lineage>
        <taxon>unclassified sequences</taxon>
        <taxon>metagenomes</taxon>
        <taxon>ecological metagenomes</taxon>
    </lineage>
</organism>
<accession>X1H3R6</accession>
<sequence>MVCYDLNKEKIPVIVSELLEITTASEIDQGRIARDFVKNLTQKHRTSQQLLIKLLSN</sequence>
<evidence type="ECO:0000313" key="1">
    <source>
        <dbReference type="EMBL" id="GAH39928.1"/>
    </source>
</evidence>
<reference evidence="1" key="1">
    <citation type="journal article" date="2014" name="Front. Microbiol.">
        <title>High frequency of phylogenetically diverse reductive dehalogenase-homologous genes in deep subseafloor sedimentary metagenomes.</title>
        <authorList>
            <person name="Kawai M."/>
            <person name="Futagami T."/>
            <person name="Toyoda A."/>
            <person name="Takaki Y."/>
            <person name="Nishi S."/>
            <person name="Hori S."/>
            <person name="Arai W."/>
            <person name="Tsubouchi T."/>
            <person name="Morono Y."/>
            <person name="Uchiyama I."/>
            <person name="Ito T."/>
            <person name="Fujiyama A."/>
            <person name="Inagaki F."/>
            <person name="Takami H."/>
        </authorList>
    </citation>
    <scope>NUCLEOTIDE SEQUENCE</scope>
    <source>
        <strain evidence="1">Expedition CK06-06</strain>
    </source>
</reference>
<name>X1H3R6_9ZZZZ</name>
<dbReference type="EMBL" id="BARU01005684">
    <property type="protein sequence ID" value="GAH39928.1"/>
    <property type="molecule type" value="Genomic_DNA"/>
</dbReference>
<feature type="non-terminal residue" evidence="1">
    <location>
        <position position="57"/>
    </location>
</feature>
<comment type="caution">
    <text evidence="1">The sequence shown here is derived from an EMBL/GenBank/DDBJ whole genome shotgun (WGS) entry which is preliminary data.</text>
</comment>
<proteinExistence type="predicted"/>
<gene>
    <name evidence="1" type="ORF">S03H2_11118</name>
</gene>